<accession>A0ABU0V0R1</accession>
<evidence type="ECO:0000313" key="1">
    <source>
        <dbReference type="EMBL" id="MDQ1210394.1"/>
    </source>
</evidence>
<keyword evidence="2" id="KW-1185">Reference proteome</keyword>
<reference evidence="1 2" key="1">
    <citation type="submission" date="2023-07" db="EMBL/GenBank/DDBJ databases">
        <title>Functional and genomic diversity of the sorghum phyllosphere microbiome.</title>
        <authorList>
            <person name="Shade A."/>
        </authorList>
    </citation>
    <scope>NUCLEOTIDE SEQUENCE [LARGE SCALE GENOMIC DNA]</scope>
    <source>
        <strain evidence="1 2">SORGH_AS_0887</strain>
    </source>
</reference>
<name>A0ABU0V0R1_ACIBI</name>
<sequence length="47" mass="5699">MHDLNAKNYRTLVHYKNLIFLWTSLLKVKSDLAETKNHIEYNMRAYT</sequence>
<dbReference type="Proteomes" id="UP001233360">
    <property type="component" value="Unassembled WGS sequence"/>
</dbReference>
<dbReference type="EMBL" id="JAUTBK010000002">
    <property type="protein sequence ID" value="MDQ1210394.1"/>
    <property type="molecule type" value="Genomic_DNA"/>
</dbReference>
<evidence type="ECO:0000313" key="2">
    <source>
        <dbReference type="Proteomes" id="UP001233360"/>
    </source>
</evidence>
<organism evidence="1 2">
    <name type="scientific">Acinetobacter baylyi</name>
    <dbReference type="NCBI Taxonomy" id="202950"/>
    <lineage>
        <taxon>Bacteria</taxon>
        <taxon>Pseudomonadati</taxon>
        <taxon>Pseudomonadota</taxon>
        <taxon>Gammaproteobacteria</taxon>
        <taxon>Moraxellales</taxon>
        <taxon>Moraxellaceae</taxon>
        <taxon>Acinetobacter</taxon>
    </lineage>
</organism>
<proteinExistence type="predicted"/>
<comment type="caution">
    <text evidence="1">The sequence shown here is derived from an EMBL/GenBank/DDBJ whole genome shotgun (WGS) entry which is preliminary data.</text>
</comment>
<protein>
    <submittedName>
        <fullName evidence="1">Uncharacterized protein</fullName>
    </submittedName>
</protein>
<gene>
    <name evidence="1" type="ORF">QE380_003317</name>
</gene>